<dbReference type="SUPFAM" id="SSF47384">
    <property type="entry name" value="Homodimeric domain of signal transducing histidine kinase"/>
    <property type="match status" value="1"/>
</dbReference>
<dbReference type="Proteomes" id="UP000445582">
    <property type="component" value="Unassembled WGS sequence"/>
</dbReference>
<evidence type="ECO:0000259" key="6">
    <source>
        <dbReference type="SMART" id="SM00388"/>
    </source>
</evidence>
<feature type="domain" description="Signal transduction histidine kinase dimerisation/phosphoacceptor" evidence="6">
    <location>
        <begin position="342"/>
        <end position="410"/>
    </location>
</feature>
<proteinExistence type="predicted"/>
<evidence type="ECO:0000256" key="1">
    <source>
        <dbReference type="ARBA" id="ARBA00000085"/>
    </source>
</evidence>
<dbReference type="CDD" id="cd00082">
    <property type="entry name" value="HisKA"/>
    <property type="match status" value="1"/>
</dbReference>
<dbReference type="PANTHER" id="PTHR43711">
    <property type="entry name" value="TWO-COMPONENT HISTIDINE KINASE"/>
    <property type="match status" value="1"/>
</dbReference>
<dbReference type="PANTHER" id="PTHR43711:SF1">
    <property type="entry name" value="HISTIDINE KINASE 1"/>
    <property type="match status" value="1"/>
</dbReference>
<gene>
    <name evidence="7" type="ORF">GRI48_11505</name>
</gene>
<comment type="catalytic activity">
    <reaction evidence="1">
        <text>ATP + protein L-histidine = ADP + protein N-phospho-L-histidine.</text>
        <dbReference type="EC" id="2.7.13.3"/>
    </reaction>
</comment>
<evidence type="ECO:0000313" key="8">
    <source>
        <dbReference type="Proteomes" id="UP000445582"/>
    </source>
</evidence>
<dbReference type="SMART" id="SM00388">
    <property type="entry name" value="HisKA"/>
    <property type="match status" value="1"/>
</dbReference>
<protein>
    <recommendedName>
        <fullName evidence="2">histidine kinase</fullName>
        <ecNumber evidence="2">2.7.13.3</ecNumber>
    </recommendedName>
</protein>
<keyword evidence="5" id="KW-0902">Two-component regulatory system</keyword>
<dbReference type="Pfam" id="PF00512">
    <property type="entry name" value="HisKA"/>
    <property type="match status" value="1"/>
</dbReference>
<accession>A0A844YKT4</accession>
<dbReference type="AlphaFoldDB" id="A0A844YKT4"/>
<evidence type="ECO:0000313" key="7">
    <source>
        <dbReference type="EMBL" id="MXO63638.1"/>
    </source>
</evidence>
<comment type="caution">
    <text evidence="7">The sequence shown here is derived from an EMBL/GenBank/DDBJ whole genome shotgun (WGS) entry which is preliminary data.</text>
</comment>
<keyword evidence="3" id="KW-0808">Transferase</keyword>
<keyword evidence="4 7" id="KW-0418">Kinase</keyword>
<dbReference type="InterPro" id="IPR036097">
    <property type="entry name" value="HisK_dim/P_sf"/>
</dbReference>
<reference evidence="7 8" key="1">
    <citation type="submission" date="2019-12" db="EMBL/GenBank/DDBJ databases">
        <title>Genomic-based taxomic classification of the family Erythrobacteraceae.</title>
        <authorList>
            <person name="Xu L."/>
        </authorList>
    </citation>
    <scope>NUCLEOTIDE SEQUENCE [LARGE SCALE GENOMIC DNA]</scope>
    <source>
        <strain evidence="7 8">MCCC 1A09965</strain>
    </source>
</reference>
<dbReference type="GO" id="GO:0000155">
    <property type="term" value="F:phosphorelay sensor kinase activity"/>
    <property type="evidence" value="ECO:0007669"/>
    <property type="project" value="InterPro"/>
</dbReference>
<evidence type="ECO:0000256" key="5">
    <source>
        <dbReference type="ARBA" id="ARBA00023012"/>
    </source>
</evidence>
<evidence type="ECO:0000256" key="2">
    <source>
        <dbReference type="ARBA" id="ARBA00012438"/>
    </source>
</evidence>
<dbReference type="OrthoDB" id="9813151at2"/>
<organism evidence="7 8">
    <name type="scientific">Qipengyuania oceanensis</name>
    <dbReference type="NCBI Taxonomy" id="1463597"/>
    <lineage>
        <taxon>Bacteria</taxon>
        <taxon>Pseudomonadati</taxon>
        <taxon>Pseudomonadota</taxon>
        <taxon>Alphaproteobacteria</taxon>
        <taxon>Sphingomonadales</taxon>
        <taxon>Erythrobacteraceae</taxon>
        <taxon>Qipengyuania</taxon>
    </lineage>
</organism>
<name>A0A844YKT4_9SPHN</name>
<evidence type="ECO:0000256" key="3">
    <source>
        <dbReference type="ARBA" id="ARBA00022679"/>
    </source>
</evidence>
<sequence length="580" mass="62545">MHFDDRLATVLRHRAAGEAAARTQFRQLLDLLGAHREGRDESLRAAAWLRLGALGEMIPSRERAAMIAERGWRFRNPELAAHLAEDEPDVAAAALARADLDESDWAALIPTLPIRARGFLRLRKDLPPQAERVLDRLGVSDRGLPMPEIQSAPDIIELPHQDEVPDAASDEDEDDAFELTVEDDGESDEPAPSALPNVGEIGALVARIEAFQRSRSAPAVDGDPRLPLGEEKRAAPRAPLLNFAFSTDGTGRVEWAEPRVAPMVVGLDLTGLDPAIDAAFGNRQPIRSSMVDLPGAEAVAGEWVLDAVPRFSRPSGRFTGYAGKLRRPAASALPETTSHHQREADRIRQLLHELRTPVNAIQGFAEVIQQQLFGMTPHEYRALAAAIAGDSARMLAGFDELDRLARLEAGQIALDTGECALGEVVRRLLDQLQGVLKARVAGFEARLSDLPCPVAIAEADSEQLVWRMMATLAGLVRGGERLGIELVCDRDEVVLACELPASLTGVGDIFSTEFHATGNAVSSGIFGAGFTLRLARAEARSAGGNLARIKDHLVLTLPIASGNPAAEAEEPSERRFAAGR</sequence>
<keyword evidence="8" id="KW-1185">Reference proteome</keyword>
<dbReference type="EC" id="2.7.13.3" evidence="2"/>
<dbReference type="InterPro" id="IPR003661">
    <property type="entry name" value="HisK_dim/P_dom"/>
</dbReference>
<dbReference type="Gene3D" id="1.10.287.130">
    <property type="match status" value="1"/>
</dbReference>
<dbReference type="EMBL" id="WTYN01000002">
    <property type="protein sequence ID" value="MXO63638.1"/>
    <property type="molecule type" value="Genomic_DNA"/>
</dbReference>
<dbReference type="InterPro" id="IPR050736">
    <property type="entry name" value="Sensor_HK_Regulatory"/>
</dbReference>
<dbReference type="RefSeq" id="WP_160676165.1">
    <property type="nucleotide sequence ID" value="NZ_WTYN01000002.1"/>
</dbReference>
<evidence type="ECO:0000256" key="4">
    <source>
        <dbReference type="ARBA" id="ARBA00022777"/>
    </source>
</evidence>